<dbReference type="Proteomes" id="UP000638981">
    <property type="component" value="Unassembled WGS sequence"/>
</dbReference>
<dbReference type="InterPro" id="IPR008183">
    <property type="entry name" value="Aldose_1/G6P_1-epimerase"/>
</dbReference>
<dbReference type="GO" id="GO:0033499">
    <property type="term" value="P:galactose catabolic process via UDP-galactose, Leloir pathway"/>
    <property type="evidence" value="ECO:0007669"/>
    <property type="project" value="TreeGrafter"/>
</dbReference>
<proteinExistence type="inferred from homology"/>
<accession>A0A918TZE9</accession>
<dbReference type="RefSeq" id="WP_189413176.1">
    <property type="nucleotide sequence ID" value="NZ_BMYJ01000013.1"/>
</dbReference>
<evidence type="ECO:0000256" key="2">
    <source>
        <dbReference type="ARBA" id="ARBA00023235"/>
    </source>
</evidence>
<gene>
    <name evidence="4" type="primary">galM</name>
    <name evidence="4" type="ORF">GCM10007315_33210</name>
</gene>
<comment type="similarity">
    <text evidence="1">Belongs to the aldose epimerase family.</text>
</comment>
<keyword evidence="2" id="KW-0413">Isomerase</keyword>
<evidence type="ECO:0000313" key="5">
    <source>
        <dbReference type="Proteomes" id="UP000638981"/>
    </source>
</evidence>
<sequence>MDNIHAFGVLADGRAVQAITITAEGISATLLTWGAVLQDLRMGGVDRSLTLGSDSLADYEGAMRFHGSLIGPVVNRISGARTVIAGQEYQFDANLDGRLTLHSGDAAGTHLKLWDLVEAGPAHVVLGITLADGEGGFPGNRRVTARFSVASGMLRMEVSGESDAPTILNFANHSYWNLDGTGSWAGHSLKIAADHWLPTNSDFCPTGEVLDVAGSAMDFRDGHRIAPGGPDLDNCFCPSDGPRDLREVLWLTGVSGVRMAVATTDPGVQVYDGRNAIRPGRQAYEGIAVECQGWPDASNHAAFPSIFVEPGQTYQQITEWRFSRG</sequence>
<evidence type="ECO:0000313" key="4">
    <source>
        <dbReference type="EMBL" id="GHC65933.1"/>
    </source>
</evidence>
<protein>
    <submittedName>
        <fullName evidence="4">Galactose mutarotase</fullName>
    </submittedName>
</protein>
<dbReference type="AlphaFoldDB" id="A0A918TZE9"/>
<reference evidence="4" key="1">
    <citation type="journal article" date="2014" name="Int. J. Syst. Evol. Microbiol.">
        <title>Complete genome sequence of Corynebacterium casei LMG S-19264T (=DSM 44701T), isolated from a smear-ripened cheese.</title>
        <authorList>
            <consortium name="US DOE Joint Genome Institute (JGI-PGF)"/>
            <person name="Walter F."/>
            <person name="Albersmeier A."/>
            <person name="Kalinowski J."/>
            <person name="Ruckert C."/>
        </authorList>
    </citation>
    <scope>NUCLEOTIDE SEQUENCE</scope>
    <source>
        <strain evidence="4">KCTC 23310</strain>
    </source>
</reference>
<dbReference type="PANTHER" id="PTHR10091">
    <property type="entry name" value="ALDOSE-1-EPIMERASE"/>
    <property type="match status" value="1"/>
</dbReference>
<dbReference type="CDD" id="cd09019">
    <property type="entry name" value="galactose_mutarotase_like"/>
    <property type="match status" value="1"/>
</dbReference>
<keyword evidence="3" id="KW-0119">Carbohydrate metabolism</keyword>
<organism evidence="4 5">
    <name type="scientific">Neogemmobacter tilapiae</name>
    <dbReference type="NCBI Taxonomy" id="875041"/>
    <lineage>
        <taxon>Bacteria</taxon>
        <taxon>Pseudomonadati</taxon>
        <taxon>Pseudomonadota</taxon>
        <taxon>Alphaproteobacteria</taxon>
        <taxon>Rhodobacterales</taxon>
        <taxon>Paracoccaceae</taxon>
        <taxon>Neogemmobacter</taxon>
    </lineage>
</organism>
<dbReference type="InterPro" id="IPR047215">
    <property type="entry name" value="Galactose_mutarotase-like"/>
</dbReference>
<dbReference type="GO" id="GO:0006006">
    <property type="term" value="P:glucose metabolic process"/>
    <property type="evidence" value="ECO:0007669"/>
    <property type="project" value="TreeGrafter"/>
</dbReference>
<dbReference type="GO" id="GO:0030246">
    <property type="term" value="F:carbohydrate binding"/>
    <property type="evidence" value="ECO:0007669"/>
    <property type="project" value="InterPro"/>
</dbReference>
<dbReference type="EMBL" id="BMYJ01000013">
    <property type="protein sequence ID" value="GHC65933.1"/>
    <property type="molecule type" value="Genomic_DNA"/>
</dbReference>
<reference evidence="4" key="2">
    <citation type="submission" date="2020-09" db="EMBL/GenBank/DDBJ databases">
        <authorList>
            <person name="Sun Q."/>
            <person name="Kim S."/>
        </authorList>
    </citation>
    <scope>NUCLEOTIDE SEQUENCE</scope>
    <source>
        <strain evidence="4">KCTC 23310</strain>
    </source>
</reference>
<name>A0A918TZE9_9RHOB</name>
<dbReference type="PANTHER" id="PTHR10091:SF49">
    <property type="entry name" value="ALDOSE 1-EPIMERASE"/>
    <property type="match status" value="1"/>
</dbReference>
<dbReference type="InterPro" id="IPR011013">
    <property type="entry name" value="Gal_mutarotase_sf_dom"/>
</dbReference>
<evidence type="ECO:0000256" key="3">
    <source>
        <dbReference type="ARBA" id="ARBA00023277"/>
    </source>
</evidence>
<dbReference type="InterPro" id="IPR014718">
    <property type="entry name" value="GH-type_carb-bd"/>
</dbReference>
<dbReference type="SUPFAM" id="SSF74650">
    <property type="entry name" value="Galactose mutarotase-like"/>
    <property type="match status" value="1"/>
</dbReference>
<dbReference type="Gene3D" id="2.70.98.10">
    <property type="match status" value="1"/>
</dbReference>
<dbReference type="Pfam" id="PF01263">
    <property type="entry name" value="Aldose_epim"/>
    <property type="match status" value="1"/>
</dbReference>
<comment type="caution">
    <text evidence="4">The sequence shown here is derived from an EMBL/GenBank/DDBJ whole genome shotgun (WGS) entry which is preliminary data.</text>
</comment>
<evidence type="ECO:0000256" key="1">
    <source>
        <dbReference type="ARBA" id="ARBA00006206"/>
    </source>
</evidence>
<keyword evidence="5" id="KW-1185">Reference proteome</keyword>
<dbReference type="GO" id="GO:0004034">
    <property type="term" value="F:aldose 1-epimerase activity"/>
    <property type="evidence" value="ECO:0007669"/>
    <property type="project" value="TreeGrafter"/>
</dbReference>